<accession>A0A7V1PTK5</accession>
<evidence type="ECO:0000313" key="1">
    <source>
        <dbReference type="EMBL" id="HED09733.1"/>
    </source>
</evidence>
<evidence type="ECO:0008006" key="2">
    <source>
        <dbReference type="Google" id="ProtNLM"/>
    </source>
</evidence>
<protein>
    <recommendedName>
        <fullName evidence="2">Fibronectin type-III domain-containing protein</fullName>
    </recommendedName>
</protein>
<name>A0A7V1PTK5_CALAY</name>
<proteinExistence type="predicted"/>
<dbReference type="PROSITE" id="PS51257">
    <property type="entry name" value="PROKAR_LIPOPROTEIN"/>
    <property type="match status" value="1"/>
</dbReference>
<gene>
    <name evidence="1" type="ORF">ENJ10_03515</name>
</gene>
<organism evidence="1">
    <name type="scientific">Caldithrix abyssi</name>
    <dbReference type="NCBI Taxonomy" id="187145"/>
    <lineage>
        <taxon>Bacteria</taxon>
        <taxon>Pseudomonadati</taxon>
        <taxon>Calditrichota</taxon>
        <taxon>Calditrichia</taxon>
        <taxon>Calditrichales</taxon>
        <taxon>Calditrichaceae</taxon>
        <taxon>Caldithrix</taxon>
    </lineage>
</organism>
<comment type="caution">
    <text evidence="1">The sequence shown here is derived from an EMBL/GenBank/DDBJ whole genome shotgun (WGS) entry which is preliminary data.</text>
</comment>
<dbReference type="EMBL" id="DRLD01000096">
    <property type="protein sequence ID" value="HED09733.1"/>
    <property type="molecule type" value="Genomic_DNA"/>
</dbReference>
<sequence length="276" mass="28816">MARHPIFLSIVIIAFFMACNNSDGTGSVNKSLPEVSTGQASSITPTSANCSGEVTGEGGSAVSDRGIFFGRSANPSSTGIKQSAGSGSGVFLVRLSGLESNTLYYYQSFATNEDGTSYGEEKSFTTLASAGNPEINLIIDNVSFDFDSISGFTQTVYEGGYTERVDIFALTADKDTLRLSLVDNVDDAGTLAIQAGKALSIDTSKTNPVFSTLLFRKSDGTVYRATSGSISVGEYKLPFFNANDAIFSGSVDVNADGIVITGTLTDIILDCAECGG</sequence>
<dbReference type="Proteomes" id="UP000886005">
    <property type="component" value="Unassembled WGS sequence"/>
</dbReference>
<dbReference type="AlphaFoldDB" id="A0A7V1PTK5"/>
<reference evidence="1" key="1">
    <citation type="journal article" date="2020" name="mSystems">
        <title>Genome- and Community-Level Interaction Insights into Carbon Utilization and Element Cycling Functions of Hydrothermarchaeota in Hydrothermal Sediment.</title>
        <authorList>
            <person name="Zhou Z."/>
            <person name="Liu Y."/>
            <person name="Xu W."/>
            <person name="Pan J."/>
            <person name="Luo Z.H."/>
            <person name="Li M."/>
        </authorList>
    </citation>
    <scope>NUCLEOTIDE SEQUENCE [LARGE SCALE GENOMIC DNA]</scope>
    <source>
        <strain evidence="1">HyVt-456</strain>
    </source>
</reference>